<keyword evidence="1" id="KW-0812">Transmembrane</keyword>
<sequence>MNYNNQPLKKYQMKEHTSIIVPLVITPKVVYIGELGFFFTPIIGSWKVVLSSGVTFAFFTRKPIGRIKRSNLGGFLVNVSPTKHILVTKRFHALRLDFPVRTTLNASASDTLLTFGNGTSHFP</sequence>
<evidence type="ECO:0000313" key="2">
    <source>
        <dbReference type="WBParaSite" id="SCUD_0000397901-mRNA-1"/>
    </source>
</evidence>
<dbReference type="AlphaFoldDB" id="A0A183JMP5"/>
<protein>
    <submittedName>
        <fullName evidence="2">Band 7 protein</fullName>
    </submittedName>
</protein>
<proteinExistence type="predicted"/>
<name>A0A183JMP5_9TREM</name>
<evidence type="ECO:0000256" key="1">
    <source>
        <dbReference type="SAM" id="Phobius"/>
    </source>
</evidence>
<accession>A0A183JMP5</accession>
<organism evidence="2">
    <name type="scientific">Schistosoma curassoni</name>
    <dbReference type="NCBI Taxonomy" id="6186"/>
    <lineage>
        <taxon>Eukaryota</taxon>
        <taxon>Metazoa</taxon>
        <taxon>Spiralia</taxon>
        <taxon>Lophotrochozoa</taxon>
        <taxon>Platyhelminthes</taxon>
        <taxon>Trematoda</taxon>
        <taxon>Digenea</taxon>
        <taxon>Strigeidida</taxon>
        <taxon>Schistosomatoidea</taxon>
        <taxon>Schistosomatidae</taxon>
        <taxon>Schistosoma</taxon>
    </lineage>
</organism>
<feature type="transmembrane region" description="Helical" evidence="1">
    <location>
        <begin position="37"/>
        <end position="59"/>
    </location>
</feature>
<reference evidence="2" key="1">
    <citation type="submission" date="2016-06" db="UniProtKB">
        <authorList>
            <consortium name="WormBaseParasite"/>
        </authorList>
    </citation>
    <scope>IDENTIFICATION</scope>
</reference>
<keyword evidence="1" id="KW-1133">Transmembrane helix</keyword>
<dbReference type="WBParaSite" id="SCUD_0000397901-mRNA-1">
    <property type="protein sequence ID" value="SCUD_0000397901-mRNA-1"/>
    <property type="gene ID" value="SCUD_0000397901"/>
</dbReference>
<keyword evidence="1" id="KW-0472">Membrane</keyword>